<dbReference type="GO" id="GO:0003723">
    <property type="term" value="F:RNA binding"/>
    <property type="evidence" value="ECO:0007669"/>
    <property type="project" value="InterPro"/>
</dbReference>
<evidence type="ECO:0000256" key="2">
    <source>
        <dbReference type="ARBA" id="ARBA00022741"/>
    </source>
</evidence>
<dbReference type="Proteomes" id="UP001328107">
    <property type="component" value="Unassembled WGS sequence"/>
</dbReference>
<comment type="subcellular location">
    <subcellularLocation>
        <location evidence="1">Nucleus</location>
    </subcellularLocation>
</comment>
<dbReference type="Gene3D" id="2.40.30.300">
    <property type="match status" value="1"/>
</dbReference>
<dbReference type="Pfam" id="PF13234">
    <property type="entry name" value="MTR4_beta-barrel"/>
    <property type="match status" value="1"/>
</dbReference>
<dbReference type="GO" id="GO:0005634">
    <property type="term" value="C:nucleus"/>
    <property type="evidence" value="ECO:0007669"/>
    <property type="project" value="UniProtKB-SubCell"/>
</dbReference>
<keyword evidence="7" id="KW-0175">Coiled coil</keyword>
<keyword evidence="2" id="KW-0547">Nucleotide-binding</keyword>
<dbReference type="GO" id="GO:0005524">
    <property type="term" value="F:ATP binding"/>
    <property type="evidence" value="ECO:0007669"/>
    <property type="project" value="UniProtKB-KW"/>
</dbReference>
<dbReference type="Gene3D" id="1.10.3380.30">
    <property type="match status" value="1"/>
</dbReference>
<dbReference type="InterPro" id="IPR011545">
    <property type="entry name" value="DEAD/DEAH_box_helicase_dom"/>
</dbReference>
<dbReference type="PANTHER" id="PTHR12131">
    <property type="entry name" value="ATP-DEPENDENT RNA AND DNA HELICASE"/>
    <property type="match status" value="1"/>
</dbReference>
<keyword evidence="4" id="KW-0347">Helicase</keyword>
<keyword evidence="12" id="KW-1185">Reference proteome</keyword>
<accession>A0AAN4Z8N9</accession>
<dbReference type="AlphaFoldDB" id="A0AAN4Z8N9"/>
<dbReference type="FunFam" id="3.40.50.300:FF:000083">
    <property type="entry name" value="ATP-dependent RNA helicase DOB1"/>
    <property type="match status" value="1"/>
</dbReference>
<keyword evidence="5" id="KW-0067">ATP-binding</keyword>
<proteinExistence type="predicted"/>
<dbReference type="SUPFAM" id="SSF52540">
    <property type="entry name" value="P-loop containing nucleoside triphosphate hydrolases"/>
    <property type="match status" value="1"/>
</dbReference>
<dbReference type="Pfam" id="PF00270">
    <property type="entry name" value="DEAD"/>
    <property type="match status" value="1"/>
</dbReference>
<dbReference type="PROSITE" id="PS51194">
    <property type="entry name" value="HELICASE_CTER"/>
    <property type="match status" value="1"/>
</dbReference>
<gene>
    <name evidence="11" type="ORF">PMAYCL1PPCAC_05604</name>
</gene>
<dbReference type="Pfam" id="PF08148">
    <property type="entry name" value="DSHCT"/>
    <property type="match status" value="1"/>
</dbReference>
<dbReference type="InterPro" id="IPR014001">
    <property type="entry name" value="Helicase_ATP-bd"/>
</dbReference>
<reference evidence="12" key="1">
    <citation type="submission" date="2022-10" db="EMBL/GenBank/DDBJ databases">
        <title>Genome assembly of Pristionchus species.</title>
        <authorList>
            <person name="Yoshida K."/>
            <person name="Sommer R.J."/>
        </authorList>
    </citation>
    <scope>NUCLEOTIDE SEQUENCE [LARGE SCALE GENOMIC DNA]</scope>
    <source>
        <strain evidence="12">RS5460</strain>
    </source>
</reference>
<dbReference type="Pfam" id="PF21408">
    <property type="entry name" value="MTR4-like_stalk"/>
    <property type="match status" value="1"/>
</dbReference>
<evidence type="ECO:0000259" key="10">
    <source>
        <dbReference type="PROSITE" id="PS51194"/>
    </source>
</evidence>
<dbReference type="PANTHER" id="PTHR12131:SF7">
    <property type="entry name" value="EXOSOME RNA HELICASE MTR4"/>
    <property type="match status" value="1"/>
</dbReference>
<dbReference type="InterPro" id="IPR050699">
    <property type="entry name" value="RNA-DNA_Helicase"/>
</dbReference>
<feature type="domain" description="Helicase ATP-binding" evidence="9">
    <location>
        <begin position="39"/>
        <end position="198"/>
    </location>
</feature>
<dbReference type="InterPro" id="IPR001650">
    <property type="entry name" value="Helicase_C-like"/>
</dbReference>
<dbReference type="InterPro" id="IPR016438">
    <property type="entry name" value="SKI2-like"/>
</dbReference>
<evidence type="ECO:0000256" key="7">
    <source>
        <dbReference type="SAM" id="Coils"/>
    </source>
</evidence>
<protein>
    <submittedName>
        <fullName evidence="11">Uncharacterized protein</fullName>
    </submittedName>
</protein>
<dbReference type="SMART" id="SM00487">
    <property type="entry name" value="DEXDc"/>
    <property type="match status" value="1"/>
</dbReference>
<feature type="coiled-coil region" evidence="7">
    <location>
        <begin position="234"/>
        <end position="261"/>
    </location>
</feature>
<dbReference type="PIRSF" id="PIRSF005198">
    <property type="entry name" value="Antiviral_helicase_SKI2"/>
    <property type="match status" value="1"/>
</dbReference>
<comment type="caution">
    <text evidence="11">The sequence shown here is derived from an EMBL/GenBank/DDBJ whole genome shotgun (WGS) entry which is preliminary data.</text>
</comment>
<evidence type="ECO:0000313" key="12">
    <source>
        <dbReference type="Proteomes" id="UP001328107"/>
    </source>
</evidence>
<dbReference type="GO" id="GO:0003724">
    <property type="term" value="F:RNA helicase activity"/>
    <property type="evidence" value="ECO:0007669"/>
    <property type="project" value="InterPro"/>
</dbReference>
<evidence type="ECO:0000256" key="8">
    <source>
        <dbReference type="SAM" id="MobiDB-lite"/>
    </source>
</evidence>
<dbReference type="PROSITE" id="PS51192">
    <property type="entry name" value="HELICASE_ATP_BIND_1"/>
    <property type="match status" value="1"/>
</dbReference>
<evidence type="ECO:0000256" key="4">
    <source>
        <dbReference type="ARBA" id="ARBA00022806"/>
    </source>
</evidence>
<dbReference type="InterPro" id="IPR025696">
    <property type="entry name" value="Beta-barrel_MTR4"/>
</dbReference>
<evidence type="ECO:0000256" key="6">
    <source>
        <dbReference type="ARBA" id="ARBA00023242"/>
    </source>
</evidence>
<sequence length="941" mass="106775">FPSEVVIPAGSPVPSLRQRNAVPAHNFDFELDPFQSAAVQVIENEQSLLVSAHTSAGKTAIAQYAIAEALRNSKCVIYTSPIKALSNQKYRELEENFDGKDIGLLTGDVTLNPRASVLVMTTEILRSMLYRKQTEFFNQVAWAIFDEIHYMNNDERGVVWEESIILMPPHIRHLYLSATIPNAKQFAGWVCYLKNSPIHVISTTRRPVPICHYVMPEGSDKTIQIINTNGIFRESKHAEAMDELERGLEKERREKKKTIKDASILSLTRSLAERDLLSCIAFCFSRAECEHYATAIKDMDLNRESEKSQVRGIVANAIDRLTDEDQKLSQIQHMLPLLERGTAVHHSGLLPVMKETIELLFSEGLIKMLFATETFAMGINVPARTVVFTSARKFDGKSNRWLTASEYAQMSGRAGRRDSSKVGVSILMLDERIMGSELRGITQGTFAPLVSRFRLSYNMLLNLLDRREIPPEQMMEMSLRRYQNTMEIPELTAKIAEKEADLATFELPERMRENVEKYLELQNAVKRIGLTTKKIYMTLPNQIPFLNTGRLLKIKHGKLDFGWGVLIKFERKTHPDDHNAYVFILEVLIHVDAASARDFNNSSMLKPAGKEGKAIWEIVPMTTNCIDEIGVARFFVPEDMRYPEHKEKLGKLVEGFVHDRMADAPSLLDPIKDMGVRNDALEDALEKLRDFERDLARNPLEEMRKGSRSEREQFEAMTEEHTKKETVEKEVKQLKQELRRKKMDIRTGTELFRRKEILLKLGYIDGNDVLKKKGKIAACISTADELLLTELLVSGEMEKIASDAELAALLSCFVCDEPSASRVVKDLGEHHKLIQKFARKIAGMIIKSGQELDEGEYADSFKPSLMEATRQWVKGVGFAALLKSTDLYEGSIIRSLRRLEELLKEISAAAGVADNLGLQNRFDDIRTAIRRDIVFASSLYL</sequence>
<dbReference type="SMART" id="SM00490">
    <property type="entry name" value="HELICc"/>
    <property type="match status" value="1"/>
</dbReference>
<evidence type="ECO:0000259" key="9">
    <source>
        <dbReference type="PROSITE" id="PS51192"/>
    </source>
</evidence>
<organism evidence="11 12">
    <name type="scientific">Pristionchus mayeri</name>
    <dbReference type="NCBI Taxonomy" id="1317129"/>
    <lineage>
        <taxon>Eukaryota</taxon>
        <taxon>Metazoa</taxon>
        <taxon>Ecdysozoa</taxon>
        <taxon>Nematoda</taxon>
        <taxon>Chromadorea</taxon>
        <taxon>Rhabditida</taxon>
        <taxon>Rhabditina</taxon>
        <taxon>Diplogasteromorpha</taxon>
        <taxon>Diplogasteroidea</taxon>
        <taxon>Neodiplogasteridae</taxon>
        <taxon>Pristionchus</taxon>
    </lineage>
</organism>
<dbReference type="GO" id="GO:0000460">
    <property type="term" value="P:maturation of 5.8S rRNA"/>
    <property type="evidence" value="ECO:0007669"/>
    <property type="project" value="TreeGrafter"/>
</dbReference>
<dbReference type="SMART" id="SM01142">
    <property type="entry name" value="DSHCT"/>
    <property type="match status" value="1"/>
</dbReference>
<dbReference type="GO" id="GO:0006401">
    <property type="term" value="P:RNA catabolic process"/>
    <property type="evidence" value="ECO:0007669"/>
    <property type="project" value="InterPro"/>
</dbReference>
<dbReference type="InterPro" id="IPR048392">
    <property type="entry name" value="MTR4-like_stalk"/>
</dbReference>
<evidence type="ECO:0000313" key="11">
    <source>
        <dbReference type="EMBL" id="GMR35409.1"/>
    </source>
</evidence>
<keyword evidence="3" id="KW-0378">Hydrolase</keyword>
<feature type="non-terminal residue" evidence="11">
    <location>
        <position position="1"/>
    </location>
</feature>
<evidence type="ECO:0000256" key="5">
    <source>
        <dbReference type="ARBA" id="ARBA00022840"/>
    </source>
</evidence>
<name>A0AAN4Z8N9_9BILA</name>
<evidence type="ECO:0000256" key="3">
    <source>
        <dbReference type="ARBA" id="ARBA00022801"/>
    </source>
</evidence>
<dbReference type="Gene3D" id="3.40.50.300">
    <property type="entry name" value="P-loop containing nucleotide triphosphate hydrolases"/>
    <property type="match status" value="2"/>
</dbReference>
<dbReference type="InterPro" id="IPR027417">
    <property type="entry name" value="P-loop_NTPase"/>
</dbReference>
<keyword evidence="6" id="KW-0539">Nucleus</keyword>
<dbReference type="CDD" id="cd18795">
    <property type="entry name" value="SF2_C_Ski2"/>
    <property type="match status" value="1"/>
</dbReference>
<dbReference type="InterPro" id="IPR012961">
    <property type="entry name" value="Ski2/MTR4_C"/>
</dbReference>
<evidence type="ECO:0000256" key="1">
    <source>
        <dbReference type="ARBA" id="ARBA00004123"/>
    </source>
</evidence>
<feature type="domain" description="Helicase C-terminal" evidence="10">
    <location>
        <begin position="243"/>
        <end position="461"/>
    </location>
</feature>
<dbReference type="GO" id="GO:0016787">
    <property type="term" value="F:hydrolase activity"/>
    <property type="evidence" value="ECO:0007669"/>
    <property type="project" value="UniProtKB-KW"/>
</dbReference>
<dbReference type="EMBL" id="BTRK01000002">
    <property type="protein sequence ID" value="GMR35409.1"/>
    <property type="molecule type" value="Genomic_DNA"/>
</dbReference>
<dbReference type="Pfam" id="PF00271">
    <property type="entry name" value="Helicase_C"/>
    <property type="match status" value="1"/>
</dbReference>
<feature type="region of interest" description="Disordered" evidence="8">
    <location>
        <begin position="702"/>
        <end position="728"/>
    </location>
</feature>